<evidence type="ECO:0000313" key="1">
    <source>
        <dbReference type="EMBL" id="SER67332.1"/>
    </source>
</evidence>
<keyword evidence="2" id="KW-1185">Reference proteome</keyword>
<reference evidence="1 2" key="1">
    <citation type="submission" date="2016-10" db="EMBL/GenBank/DDBJ databases">
        <authorList>
            <person name="de Groot N.N."/>
        </authorList>
    </citation>
    <scope>NUCLEOTIDE SEQUENCE [LARGE SCALE GENOMIC DNA]</scope>
    <source>
        <strain evidence="1 2">DSM 13760</strain>
    </source>
</reference>
<dbReference type="RefSeq" id="WP_092650439.1">
    <property type="nucleotide sequence ID" value="NZ_FOHA01000003.1"/>
</dbReference>
<dbReference type="EMBL" id="FOHA01000003">
    <property type="protein sequence ID" value="SER67332.1"/>
    <property type="molecule type" value="Genomic_DNA"/>
</dbReference>
<protein>
    <recommendedName>
        <fullName evidence="3">MucBP domain-containing protein</fullName>
    </recommendedName>
</protein>
<dbReference type="AlphaFoldDB" id="A0A1H9R3P3"/>
<gene>
    <name evidence="1" type="ORF">SAMN04488559_10337</name>
</gene>
<accession>A0A1H9R3P3</accession>
<sequence>MLNYAASSNIYGRTQENAVGGFIFDGKDGVNIPLLDEKYGSFTASSQSEGTLDMTTMKIDKTIKGNASKAELVPSKNAEGKQLEKANIKKAYLVTESSLDMNQAIANPSIPSAEAVTELQNMGNRPMTLVGPSGATMQSNGYLPENFSVAYDKSYKSTNASIDTSTDSLSSQKPTILYTLGAYNYRLRASTITDVTDFVKQEGYGDYYGYHIPSKHDKTYFADVASGWKLIIVEEDATMPYSRVGNLQLGMINSNNEVIGTGNLNLAVKLDGYTTPVTGDFKGQLFFSSVGSNPQGEQYLVKYDPDDSGKLPSFYLETRDRAGGNIHRGYTGTSKSFGQNIISIDGQRRTDISSYRTTPKGNQLESQWTLADYLAQSKNAQLYTDGMDVELLNVTNKQGNIAAKDTLHNAYIANGASGISFSVTPSFTGDNFITALGILTETELPVFKSAIIHELVEVTPEDPTIYTTEQVKITASAENVTSKNSNVTAMTDTQVTMALDNSLIPDWSKLTLTFKKYAPNGTFIEYSLSDFSQAPTLESLQTNKTSNTYFIDLANKTITINFGTDETVYASEEDKLANKGKIGKLYNNVGDHLEVSVIAKTDTVAKENVTNTVKVTGGNAITNSHLIVPIQPQTYSNSTDAFTTYRRDLLLHVRQIVVNPQTDLVQPTFGYGAVNSQKEDGSNVSTYSVKMNSGTNPLSLFDAYTIRYPKENKRIRYQQTIPEYYQVIGYVATPSNTPHAVENVVPSVNIDTEVQAESWISVYITPVTDEIKPYSWDYLEKPLGTIKK</sequence>
<evidence type="ECO:0008006" key="3">
    <source>
        <dbReference type="Google" id="ProtNLM"/>
    </source>
</evidence>
<proteinExistence type="predicted"/>
<dbReference type="Proteomes" id="UP000198948">
    <property type="component" value="Unassembled WGS sequence"/>
</dbReference>
<name>A0A1H9R3P3_9LACT</name>
<evidence type="ECO:0000313" key="2">
    <source>
        <dbReference type="Proteomes" id="UP000198948"/>
    </source>
</evidence>
<organism evidence="1 2">
    <name type="scientific">Isobaculum melis</name>
    <dbReference type="NCBI Taxonomy" id="142588"/>
    <lineage>
        <taxon>Bacteria</taxon>
        <taxon>Bacillati</taxon>
        <taxon>Bacillota</taxon>
        <taxon>Bacilli</taxon>
        <taxon>Lactobacillales</taxon>
        <taxon>Carnobacteriaceae</taxon>
        <taxon>Isobaculum</taxon>
    </lineage>
</organism>